<proteinExistence type="predicted"/>
<dbReference type="EMBL" id="BAAAEN010000001">
    <property type="protein sequence ID" value="GAA0489624.1"/>
    <property type="molecule type" value="Genomic_DNA"/>
</dbReference>
<dbReference type="RefSeq" id="WP_343927000.1">
    <property type="nucleotide sequence ID" value="NZ_BAAAEN010000001.1"/>
</dbReference>
<dbReference type="InterPro" id="IPR016631">
    <property type="entry name" value="Regulatory_RpfE"/>
</dbReference>
<sequence>MPALPSALTLLLPGLLTDAAIAPELARQLADQPAVRTLVSWLGAARPVQQDFDPFEAGCTSREYWWLHRAGHRPADGRIGAGLAPLLVDDARDGRPVWLADLAHVQVGRDGLVLTDSTELGTTQAESDALLAAAQPALEAHGAAARAVDPRRWRLDLPQGAARHTGTPDAVTGAALDAWWPRTPEARPWRKLINEIQMHWHESPVNVAREARGQVPVNTLWLHGGAVPWQPDWPAGRPALVAGSAPWLRALAERGGLPWQRPADAASAIRPGALVELDDLALPERTDDWRSWLDAAARLERDWFAPADAALRAGALRQLILVLPARERLVTLTLERRPALLRWLPSSRHDWKRWWLPQES</sequence>
<evidence type="ECO:0000313" key="1">
    <source>
        <dbReference type="EMBL" id="GAA0489624.1"/>
    </source>
</evidence>
<gene>
    <name evidence="1" type="ORF">GCM10009097_01320</name>
</gene>
<dbReference type="Proteomes" id="UP001501706">
    <property type="component" value="Unassembled WGS sequence"/>
</dbReference>
<accession>A0ABN1B3T4</accession>
<evidence type="ECO:0000313" key="2">
    <source>
        <dbReference type="Proteomes" id="UP001501706"/>
    </source>
</evidence>
<protein>
    <recommendedName>
        <fullName evidence="3">Regulatory protein, RpfE type</fullName>
    </recommendedName>
</protein>
<comment type="caution">
    <text evidence="1">The sequence shown here is derived from an EMBL/GenBank/DDBJ whole genome shotgun (WGS) entry which is preliminary data.</text>
</comment>
<organism evidence="1 2">
    <name type="scientific">Pigmentiphaga daeguensis</name>
    <dbReference type="NCBI Taxonomy" id="414049"/>
    <lineage>
        <taxon>Bacteria</taxon>
        <taxon>Pseudomonadati</taxon>
        <taxon>Pseudomonadota</taxon>
        <taxon>Betaproteobacteria</taxon>
        <taxon>Burkholderiales</taxon>
        <taxon>Alcaligenaceae</taxon>
        <taxon>Pigmentiphaga</taxon>
    </lineage>
</organism>
<reference evidence="1 2" key="1">
    <citation type="journal article" date="2019" name="Int. J. Syst. Evol. Microbiol.">
        <title>The Global Catalogue of Microorganisms (GCM) 10K type strain sequencing project: providing services to taxonomists for standard genome sequencing and annotation.</title>
        <authorList>
            <consortium name="The Broad Institute Genomics Platform"/>
            <consortium name="The Broad Institute Genome Sequencing Center for Infectious Disease"/>
            <person name="Wu L."/>
            <person name="Ma J."/>
        </authorList>
    </citation>
    <scope>NUCLEOTIDE SEQUENCE [LARGE SCALE GENOMIC DNA]</scope>
    <source>
        <strain evidence="1 2">JCM 14330</strain>
    </source>
</reference>
<dbReference type="PIRSF" id="PIRSF015283">
    <property type="entry name" value="Regulatory_RpfE"/>
    <property type="match status" value="1"/>
</dbReference>
<name>A0ABN1B3T4_9BURK</name>
<keyword evidence="2" id="KW-1185">Reference proteome</keyword>
<evidence type="ECO:0008006" key="3">
    <source>
        <dbReference type="Google" id="ProtNLM"/>
    </source>
</evidence>